<evidence type="ECO:0000256" key="2">
    <source>
        <dbReference type="ARBA" id="ARBA00023125"/>
    </source>
</evidence>
<dbReference type="PROSITE" id="PS00041">
    <property type="entry name" value="HTH_ARAC_FAMILY_1"/>
    <property type="match status" value="1"/>
</dbReference>
<proteinExistence type="predicted"/>
<evidence type="ECO:0000256" key="4">
    <source>
        <dbReference type="SAM" id="MobiDB-lite"/>
    </source>
</evidence>
<reference evidence="6 7" key="1">
    <citation type="submission" date="2020-10" db="EMBL/GenBank/DDBJ databases">
        <title>Complete genome sequence of Paludibaculum fermentans P105T, a facultatively anaerobic acidobacterium capable of dissimilatory Fe(III) reduction.</title>
        <authorList>
            <person name="Dedysh S.N."/>
            <person name="Beletsky A.V."/>
            <person name="Kulichevskaya I.S."/>
            <person name="Mardanov A.V."/>
            <person name="Ravin N.V."/>
        </authorList>
    </citation>
    <scope>NUCLEOTIDE SEQUENCE [LARGE SCALE GENOMIC DNA]</scope>
    <source>
        <strain evidence="6 7">P105</strain>
    </source>
</reference>
<dbReference type="InterPro" id="IPR009057">
    <property type="entry name" value="Homeodomain-like_sf"/>
</dbReference>
<evidence type="ECO:0000256" key="3">
    <source>
        <dbReference type="ARBA" id="ARBA00023163"/>
    </source>
</evidence>
<evidence type="ECO:0000313" key="6">
    <source>
        <dbReference type="EMBL" id="QOY91161.1"/>
    </source>
</evidence>
<dbReference type="EMBL" id="CP063849">
    <property type="protein sequence ID" value="QOY91161.1"/>
    <property type="molecule type" value="Genomic_DNA"/>
</dbReference>
<feature type="region of interest" description="Disordered" evidence="4">
    <location>
        <begin position="1"/>
        <end position="24"/>
    </location>
</feature>
<dbReference type="GO" id="GO:0003700">
    <property type="term" value="F:DNA-binding transcription factor activity"/>
    <property type="evidence" value="ECO:0007669"/>
    <property type="project" value="InterPro"/>
</dbReference>
<keyword evidence="3" id="KW-0804">Transcription</keyword>
<name>A0A7S7SP40_PALFE</name>
<evidence type="ECO:0000259" key="5">
    <source>
        <dbReference type="PROSITE" id="PS01124"/>
    </source>
</evidence>
<dbReference type="InterPro" id="IPR018060">
    <property type="entry name" value="HTH_AraC"/>
</dbReference>
<dbReference type="Proteomes" id="UP000593892">
    <property type="component" value="Chromosome"/>
</dbReference>
<dbReference type="InterPro" id="IPR018062">
    <property type="entry name" value="HTH_AraC-typ_CS"/>
</dbReference>
<dbReference type="PROSITE" id="PS01124">
    <property type="entry name" value="HTH_ARAC_FAMILY_2"/>
    <property type="match status" value="1"/>
</dbReference>
<dbReference type="KEGG" id="pfer:IRI77_14795"/>
<dbReference type="InterPro" id="IPR050204">
    <property type="entry name" value="AraC_XylS_family_regulators"/>
</dbReference>
<dbReference type="SMART" id="SM00342">
    <property type="entry name" value="HTH_ARAC"/>
    <property type="match status" value="1"/>
</dbReference>
<dbReference type="PANTHER" id="PTHR46796">
    <property type="entry name" value="HTH-TYPE TRANSCRIPTIONAL ACTIVATOR RHAS-RELATED"/>
    <property type="match status" value="1"/>
</dbReference>
<dbReference type="PANTHER" id="PTHR46796:SF14">
    <property type="entry name" value="TRANSCRIPTIONAL REGULATORY PROTEIN"/>
    <property type="match status" value="1"/>
</dbReference>
<organism evidence="6 7">
    <name type="scientific">Paludibaculum fermentans</name>
    <dbReference type="NCBI Taxonomy" id="1473598"/>
    <lineage>
        <taxon>Bacteria</taxon>
        <taxon>Pseudomonadati</taxon>
        <taxon>Acidobacteriota</taxon>
        <taxon>Terriglobia</taxon>
        <taxon>Bryobacterales</taxon>
        <taxon>Bryobacteraceae</taxon>
        <taxon>Paludibaculum</taxon>
    </lineage>
</organism>
<keyword evidence="2" id="KW-0238">DNA-binding</keyword>
<dbReference type="GO" id="GO:0043565">
    <property type="term" value="F:sequence-specific DNA binding"/>
    <property type="evidence" value="ECO:0007669"/>
    <property type="project" value="InterPro"/>
</dbReference>
<keyword evidence="1" id="KW-0805">Transcription regulation</keyword>
<dbReference type="Pfam" id="PF12833">
    <property type="entry name" value="HTH_18"/>
    <property type="match status" value="1"/>
</dbReference>
<dbReference type="RefSeq" id="WP_194452815.1">
    <property type="nucleotide sequence ID" value="NZ_CP063849.1"/>
</dbReference>
<dbReference type="AlphaFoldDB" id="A0A7S7SP40"/>
<feature type="domain" description="HTH araC/xylS-type" evidence="5">
    <location>
        <begin position="204"/>
        <end position="302"/>
    </location>
</feature>
<evidence type="ECO:0000313" key="7">
    <source>
        <dbReference type="Proteomes" id="UP000593892"/>
    </source>
</evidence>
<keyword evidence="7" id="KW-1185">Reference proteome</keyword>
<dbReference type="SUPFAM" id="SSF46689">
    <property type="entry name" value="Homeodomain-like"/>
    <property type="match status" value="2"/>
</dbReference>
<sequence length="307" mass="33825">MAASKMPRILSKSNPAPGGALPDGRPLTLCTGRWPGVEFFVKSQDISRLTTWTITDSRHTAIVHLDGPIHRLETELQGAGKAWEPPMPGEVWVVPGQARYASLAHGRTVHYAELFFDGEHLARFTGAPAAPPPVRPLAGHYDRFLQTAVERLRALVASSQDLAQLSAQCLSQTLYTHFFLQYSGHAEPANRRKPTSTLPAETVRRLGDYVQANLAQALTLDGLASMAGMRPQPFLSAFRASFGTTPAQFVIEMRVRRARWLLRNTTLDITRIALDTGFSSHAHLSTTFRARLGVPPREFRAGLTQPD</sequence>
<protein>
    <submittedName>
        <fullName evidence="6">Helix-turn-helix domain-containing protein</fullName>
    </submittedName>
</protein>
<accession>A0A7S7SP40</accession>
<evidence type="ECO:0000256" key="1">
    <source>
        <dbReference type="ARBA" id="ARBA00023015"/>
    </source>
</evidence>
<gene>
    <name evidence="6" type="ORF">IRI77_14795</name>
</gene>
<dbReference type="Gene3D" id="1.10.10.60">
    <property type="entry name" value="Homeodomain-like"/>
    <property type="match status" value="1"/>
</dbReference>